<keyword evidence="2" id="KW-1185">Reference proteome</keyword>
<accession>A0ACB1A2L0</accession>
<protein>
    <submittedName>
        <fullName evidence="1">Uncharacterized protein</fullName>
    </submittedName>
</protein>
<comment type="caution">
    <text evidence="1">The sequence shown here is derived from an EMBL/GenBank/DDBJ whole genome shotgun (WGS) entry which is preliminary data.</text>
</comment>
<name>A0ACB1A2L0_MELEN</name>
<organism evidence="1 2">
    <name type="scientific">Meloidogyne enterolobii</name>
    <name type="common">Root-knot nematode worm</name>
    <name type="synonym">Meloidogyne mayaguensis</name>
    <dbReference type="NCBI Taxonomy" id="390850"/>
    <lineage>
        <taxon>Eukaryota</taxon>
        <taxon>Metazoa</taxon>
        <taxon>Ecdysozoa</taxon>
        <taxon>Nematoda</taxon>
        <taxon>Chromadorea</taxon>
        <taxon>Rhabditida</taxon>
        <taxon>Tylenchina</taxon>
        <taxon>Tylenchomorpha</taxon>
        <taxon>Tylenchoidea</taxon>
        <taxon>Meloidogynidae</taxon>
        <taxon>Meloidogyninae</taxon>
        <taxon>Meloidogyne</taxon>
    </lineage>
</organism>
<evidence type="ECO:0000313" key="1">
    <source>
        <dbReference type="EMBL" id="CAK5085348.1"/>
    </source>
</evidence>
<dbReference type="EMBL" id="CAVMJV010000057">
    <property type="protein sequence ID" value="CAK5085348.1"/>
    <property type="molecule type" value="Genomic_DNA"/>
</dbReference>
<dbReference type="Proteomes" id="UP001497535">
    <property type="component" value="Unassembled WGS sequence"/>
</dbReference>
<evidence type="ECO:0000313" key="2">
    <source>
        <dbReference type="Proteomes" id="UP001497535"/>
    </source>
</evidence>
<gene>
    <name evidence="1" type="ORF">MENTE1834_LOCUS32789</name>
</gene>
<proteinExistence type="predicted"/>
<sequence>MSFSKIPKQSEFAPKETHTNNSNNFDQRIDAIRQRNIIDSKFGYELYTECCPKNGWLVNVQQSEVVDEKTKVIQSVVNFYFLESCGGRFKISYLFRPYLYLETVPGSEFAVAEFISKKYHFVQVEHVEKENLDLV</sequence>
<reference evidence="1" key="1">
    <citation type="submission" date="2023-11" db="EMBL/GenBank/DDBJ databases">
        <authorList>
            <person name="Poullet M."/>
        </authorList>
    </citation>
    <scope>NUCLEOTIDE SEQUENCE</scope>
    <source>
        <strain evidence="1">E1834</strain>
    </source>
</reference>